<organism evidence="3">
    <name type="scientific">Leptosphaeria maculans (strain JN3 / isolate v23.1.3 / race Av1-4-5-6-7-8)</name>
    <name type="common">Blackleg fungus</name>
    <name type="synonym">Phoma lingam</name>
    <dbReference type="NCBI Taxonomy" id="985895"/>
    <lineage>
        <taxon>Eukaryota</taxon>
        <taxon>Fungi</taxon>
        <taxon>Dikarya</taxon>
        <taxon>Ascomycota</taxon>
        <taxon>Pezizomycotina</taxon>
        <taxon>Dothideomycetes</taxon>
        <taxon>Pleosporomycetidae</taxon>
        <taxon>Pleosporales</taxon>
        <taxon>Pleosporineae</taxon>
        <taxon>Leptosphaeriaceae</taxon>
        <taxon>Plenodomus</taxon>
        <taxon>Plenodomus lingam/Leptosphaeria maculans species complex</taxon>
    </lineage>
</organism>
<sequence>MRIAKAKPPHIHSSSSKTQNHSGSGLPHRSGDFLCMHPYRYWRAL</sequence>
<gene>
    <name evidence="2" type="ORF">LEMA_uP052030.1</name>
</gene>
<reference evidence="3" key="1">
    <citation type="journal article" date="2011" name="Nat. Commun.">
        <title>Effector diversification within compartments of the Leptosphaeria maculans genome affected by Repeat-Induced Point mutations.</title>
        <authorList>
            <person name="Rouxel T."/>
            <person name="Grandaubert J."/>
            <person name="Hane J.K."/>
            <person name="Hoede C."/>
            <person name="van de Wouw A.P."/>
            <person name="Couloux A."/>
            <person name="Dominguez V."/>
            <person name="Anthouard V."/>
            <person name="Bally P."/>
            <person name="Bourras S."/>
            <person name="Cozijnsen A.J."/>
            <person name="Ciuffetti L.M."/>
            <person name="Degrave A."/>
            <person name="Dilmaghani A."/>
            <person name="Duret L."/>
            <person name="Fudal I."/>
            <person name="Goodwin S.B."/>
            <person name="Gout L."/>
            <person name="Glaser N."/>
            <person name="Linglin J."/>
            <person name="Kema G.H.J."/>
            <person name="Lapalu N."/>
            <person name="Lawrence C.B."/>
            <person name="May K."/>
            <person name="Meyer M."/>
            <person name="Ollivier B."/>
            <person name="Poulain J."/>
            <person name="Schoch C.L."/>
            <person name="Simon A."/>
            <person name="Spatafora J.W."/>
            <person name="Stachowiak A."/>
            <person name="Turgeon B.G."/>
            <person name="Tyler B.M."/>
            <person name="Vincent D."/>
            <person name="Weissenbach J."/>
            <person name="Amselem J."/>
            <person name="Quesneville H."/>
            <person name="Oliver R.P."/>
            <person name="Wincker P."/>
            <person name="Balesdent M.-H."/>
            <person name="Howlett B.J."/>
        </authorList>
    </citation>
    <scope>NUCLEOTIDE SEQUENCE [LARGE SCALE GENOMIC DNA]</scope>
    <source>
        <strain evidence="3">JN3 / isolate v23.1.3 / race Av1-4-5-6-7-8</strain>
    </source>
</reference>
<feature type="region of interest" description="Disordered" evidence="1">
    <location>
        <begin position="1"/>
        <end position="33"/>
    </location>
</feature>
<keyword evidence="3" id="KW-1185">Reference proteome</keyword>
<accession>E4ZME8</accession>
<evidence type="ECO:0000313" key="2">
    <source>
        <dbReference type="EMBL" id="CBX92497.1"/>
    </source>
</evidence>
<dbReference type="AlphaFoldDB" id="E4ZME8"/>
<dbReference type="InParanoid" id="E4ZME8"/>
<dbReference type="Proteomes" id="UP000002668">
    <property type="component" value="Genome"/>
</dbReference>
<feature type="compositionally biased region" description="Basic residues" evidence="1">
    <location>
        <begin position="1"/>
        <end position="10"/>
    </location>
</feature>
<dbReference type="HOGENOM" id="CLU_3207764_0_0_1"/>
<protein>
    <submittedName>
        <fullName evidence="2">Predicted protein</fullName>
    </submittedName>
</protein>
<proteinExistence type="predicted"/>
<feature type="compositionally biased region" description="Polar residues" evidence="1">
    <location>
        <begin position="12"/>
        <end position="23"/>
    </location>
</feature>
<dbReference type="VEuPathDB" id="FungiDB:LEMA_uP052030.1"/>
<evidence type="ECO:0000313" key="3">
    <source>
        <dbReference type="Proteomes" id="UP000002668"/>
    </source>
</evidence>
<evidence type="ECO:0000256" key="1">
    <source>
        <dbReference type="SAM" id="MobiDB-lite"/>
    </source>
</evidence>
<dbReference type="EMBL" id="FP929094">
    <property type="protein sequence ID" value="CBX92497.1"/>
    <property type="molecule type" value="Genomic_DNA"/>
</dbReference>
<name>E4ZME8_LEPMJ</name>